<gene>
    <name evidence="2" type="ORF">HMJ29_05185</name>
</gene>
<dbReference type="Proteomes" id="UP000501623">
    <property type="component" value="Chromosome"/>
</dbReference>
<dbReference type="AlphaFoldDB" id="A0A6M6BD00"/>
<name>A0A6M6BD00_9BACT</name>
<reference evidence="2 3" key="1">
    <citation type="submission" date="2020-05" db="EMBL/GenBank/DDBJ databases">
        <title>Complete genome sequence of Hymenobacter sp. TS19 in Coasted Sand Dune.</title>
        <authorList>
            <person name="Lee J.-H."/>
            <person name="Jung J.-H."/>
            <person name="Jeong S."/>
            <person name="Zhao L."/>
            <person name="Kim M.-K."/>
            <person name="Seo H.-S."/>
            <person name="Lim S."/>
        </authorList>
    </citation>
    <scope>NUCLEOTIDE SEQUENCE [LARGE SCALE GENOMIC DNA]</scope>
    <source>
        <strain evidence="2 3">TS19</strain>
    </source>
</reference>
<sequence>MKAFLPYLLALVCSAATAQEAPYTFSLLPLDSQTQQVVYSGAVPVANASKAQLFSRAQGWAAQKATFRKAAPQRIGPEAGVVSTHITLKTGQEAYGCLVSVSVKDSLYHYQLHHVTYTKSDYARAGKYSTGPTTTRIEKLVYTRPNKYRDKKLAEVDTQLKRLIYDLQQAMLDKPTDGLATQL</sequence>
<feature type="signal peptide" evidence="1">
    <location>
        <begin position="1"/>
        <end position="18"/>
    </location>
</feature>
<dbReference type="RefSeq" id="WP_171590471.1">
    <property type="nucleotide sequence ID" value="NZ_CP053538.1"/>
</dbReference>
<dbReference type="EMBL" id="CP053538">
    <property type="protein sequence ID" value="QJX46361.1"/>
    <property type="molecule type" value="Genomic_DNA"/>
</dbReference>
<keyword evidence="3" id="KW-1185">Reference proteome</keyword>
<keyword evidence="1" id="KW-0732">Signal</keyword>
<evidence type="ECO:0000256" key="1">
    <source>
        <dbReference type="SAM" id="SignalP"/>
    </source>
</evidence>
<protein>
    <recommendedName>
        <fullName evidence="4">DUF4468 domain-containing protein</fullName>
    </recommendedName>
</protein>
<evidence type="ECO:0008006" key="4">
    <source>
        <dbReference type="Google" id="ProtNLM"/>
    </source>
</evidence>
<feature type="chain" id="PRO_5027060060" description="DUF4468 domain-containing protein" evidence="1">
    <location>
        <begin position="19"/>
        <end position="183"/>
    </location>
</feature>
<organism evidence="2 3">
    <name type="scientific">Hymenobacter taeanensis</name>
    <dbReference type="NCBI Taxonomy" id="2735321"/>
    <lineage>
        <taxon>Bacteria</taxon>
        <taxon>Pseudomonadati</taxon>
        <taxon>Bacteroidota</taxon>
        <taxon>Cytophagia</taxon>
        <taxon>Cytophagales</taxon>
        <taxon>Hymenobacteraceae</taxon>
        <taxon>Hymenobacter</taxon>
    </lineage>
</organism>
<dbReference type="KEGG" id="hts:HMJ29_05185"/>
<accession>A0A6M6BD00</accession>
<proteinExistence type="predicted"/>
<evidence type="ECO:0000313" key="2">
    <source>
        <dbReference type="EMBL" id="QJX46361.1"/>
    </source>
</evidence>
<evidence type="ECO:0000313" key="3">
    <source>
        <dbReference type="Proteomes" id="UP000501623"/>
    </source>
</evidence>